<name>A0ACC2VXW6_9TREE</name>
<reference evidence="1" key="1">
    <citation type="submission" date="2023-04" db="EMBL/GenBank/DDBJ databases">
        <title>Draft Genome sequencing of Naganishia species isolated from polar environments using Oxford Nanopore Technology.</title>
        <authorList>
            <person name="Leo P."/>
            <person name="Venkateswaran K."/>
        </authorList>
    </citation>
    <scope>NUCLEOTIDE SEQUENCE</scope>
    <source>
        <strain evidence="1">MNA-CCFEE 5262</strain>
    </source>
</reference>
<keyword evidence="2" id="KW-1185">Reference proteome</keyword>
<organism evidence="1 2">
    <name type="scientific">Naganishia adeliensis</name>
    <dbReference type="NCBI Taxonomy" id="92952"/>
    <lineage>
        <taxon>Eukaryota</taxon>
        <taxon>Fungi</taxon>
        <taxon>Dikarya</taxon>
        <taxon>Basidiomycota</taxon>
        <taxon>Agaricomycotina</taxon>
        <taxon>Tremellomycetes</taxon>
        <taxon>Filobasidiales</taxon>
        <taxon>Filobasidiaceae</taxon>
        <taxon>Naganishia</taxon>
    </lineage>
</organism>
<evidence type="ECO:0000313" key="2">
    <source>
        <dbReference type="Proteomes" id="UP001230649"/>
    </source>
</evidence>
<accession>A0ACC2VXW6</accession>
<dbReference type="Proteomes" id="UP001230649">
    <property type="component" value="Unassembled WGS sequence"/>
</dbReference>
<protein>
    <submittedName>
        <fullName evidence="1">Uncharacterized protein</fullName>
    </submittedName>
</protein>
<sequence length="258" mass="28883">MSSQAVSSSSSKKALGGIAPTGLHADTINKLTKRGMPYAPFVTNVDDFVGGQEAGVEGVMKKFEEMTAKYRYMEVNLQQKRKGLEVKIPDISKTLDVVRFLEARRCKRLGTKPTTIPKRPKTDDDSESEAEDEDDVASQTSDDSEDLMNEVDELDADEDDEESEGKLKGGKPLKTLYELNDTLFAEAEVDEDGNVGLWLGANTMLLYPLHEAVLLLSEKLAVAKRSLRHTKEDLEFLREQITVMEVNFARVHNWDVKR</sequence>
<gene>
    <name evidence="1" type="ORF">QFC20_004711</name>
</gene>
<proteinExistence type="predicted"/>
<comment type="caution">
    <text evidence="1">The sequence shown here is derived from an EMBL/GenBank/DDBJ whole genome shotgun (WGS) entry which is preliminary data.</text>
</comment>
<dbReference type="EMBL" id="JASBWS010000057">
    <property type="protein sequence ID" value="KAJ9103707.1"/>
    <property type="molecule type" value="Genomic_DNA"/>
</dbReference>
<evidence type="ECO:0000313" key="1">
    <source>
        <dbReference type="EMBL" id="KAJ9103707.1"/>
    </source>
</evidence>